<evidence type="ECO:0000256" key="9">
    <source>
        <dbReference type="ARBA" id="ARBA00044632"/>
    </source>
</evidence>
<evidence type="ECO:0000256" key="4">
    <source>
        <dbReference type="ARBA" id="ARBA00022801"/>
    </source>
</evidence>
<dbReference type="GO" id="GO:0140078">
    <property type="term" value="F:class I DNA-(apurinic or apyrimidinic site) endonuclease activity"/>
    <property type="evidence" value="ECO:0007669"/>
    <property type="project" value="UniProtKB-EC"/>
</dbReference>
<keyword evidence="4" id="KW-0378">Hydrolase</keyword>
<reference evidence="11" key="1">
    <citation type="submission" date="2021-06" db="EMBL/GenBank/DDBJ databases">
        <title>Description of novel taxa of the family Lachnospiraceae.</title>
        <authorList>
            <person name="Chaplin A.V."/>
            <person name="Sokolova S.R."/>
            <person name="Pikina A.P."/>
            <person name="Korzhanova M."/>
            <person name="Belova V."/>
            <person name="Korostin D."/>
            <person name="Efimov B.A."/>
        </authorList>
    </citation>
    <scope>NUCLEOTIDE SEQUENCE</scope>
    <source>
        <strain evidence="11">ASD5720</strain>
    </source>
</reference>
<dbReference type="GO" id="GO:0006289">
    <property type="term" value="P:nucleotide-excision repair"/>
    <property type="evidence" value="ECO:0007669"/>
    <property type="project" value="InterPro"/>
</dbReference>
<keyword evidence="8" id="KW-0326">Glycosidase</keyword>
<dbReference type="Proteomes" id="UP000712157">
    <property type="component" value="Unassembled WGS sequence"/>
</dbReference>
<name>A0A949K375_9FIRM</name>
<dbReference type="Gene3D" id="1.10.340.30">
    <property type="entry name" value="Hypothetical protein, domain 2"/>
    <property type="match status" value="1"/>
</dbReference>
<dbReference type="AlphaFoldDB" id="A0A949K375"/>
<dbReference type="InterPro" id="IPR012904">
    <property type="entry name" value="OGG_N"/>
</dbReference>
<dbReference type="InterPro" id="IPR011257">
    <property type="entry name" value="DNA_glycosylase"/>
</dbReference>
<dbReference type="PANTHER" id="PTHR10242:SF2">
    <property type="entry name" value="N-GLYCOSYLASE_DNA LYASE"/>
    <property type="match status" value="1"/>
</dbReference>
<keyword evidence="12" id="KW-1185">Reference proteome</keyword>
<comment type="caution">
    <text evidence="11">The sequence shown here is derived from an EMBL/GenBank/DDBJ whole genome shotgun (WGS) entry which is preliminary data.</text>
</comment>
<evidence type="ECO:0000256" key="1">
    <source>
        <dbReference type="ARBA" id="ARBA00010679"/>
    </source>
</evidence>
<dbReference type="GO" id="GO:0006284">
    <property type="term" value="P:base-excision repair"/>
    <property type="evidence" value="ECO:0007669"/>
    <property type="project" value="InterPro"/>
</dbReference>
<evidence type="ECO:0000256" key="6">
    <source>
        <dbReference type="ARBA" id="ARBA00023239"/>
    </source>
</evidence>
<evidence type="ECO:0000256" key="7">
    <source>
        <dbReference type="ARBA" id="ARBA00023268"/>
    </source>
</evidence>
<dbReference type="GO" id="GO:0003684">
    <property type="term" value="F:damaged DNA binding"/>
    <property type="evidence" value="ECO:0007669"/>
    <property type="project" value="InterPro"/>
</dbReference>
<keyword evidence="6" id="KW-0456">Lyase</keyword>
<evidence type="ECO:0000313" key="11">
    <source>
        <dbReference type="EMBL" id="MBU9735771.1"/>
    </source>
</evidence>
<evidence type="ECO:0000313" key="12">
    <source>
        <dbReference type="Proteomes" id="UP000712157"/>
    </source>
</evidence>
<dbReference type="SMART" id="SM00478">
    <property type="entry name" value="ENDO3c"/>
    <property type="match status" value="1"/>
</dbReference>
<feature type="domain" description="HhH-GPD" evidence="10">
    <location>
        <begin position="112"/>
        <end position="266"/>
    </location>
</feature>
<dbReference type="RefSeq" id="WP_158348534.1">
    <property type="nucleotide sequence ID" value="NZ_JAHQCW010000005.1"/>
</dbReference>
<dbReference type="InterPro" id="IPR003265">
    <property type="entry name" value="HhH-GPD_domain"/>
</dbReference>
<protein>
    <recommendedName>
        <fullName evidence="2">DNA-(apurinic or apyrimidinic site) lyase</fullName>
        <ecNumber evidence="2">4.2.99.18</ecNumber>
    </recommendedName>
</protein>
<comment type="similarity">
    <text evidence="1">Belongs to the type-1 OGG1 family.</text>
</comment>
<dbReference type="SUPFAM" id="SSF55945">
    <property type="entry name" value="TATA-box binding protein-like"/>
    <property type="match status" value="1"/>
</dbReference>
<dbReference type="Pfam" id="PF07934">
    <property type="entry name" value="OGG_N"/>
    <property type="match status" value="1"/>
</dbReference>
<keyword evidence="3" id="KW-0227">DNA damage</keyword>
<dbReference type="CDD" id="cd00056">
    <property type="entry name" value="ENDO3c"/>
    <property type="match status" value="1"/>
</dbReference>
<organism evidence="11 12">
    <name type="scientific">Diplocloster agilis</name>
    <dbReference type="NCBI Taxonomy" id="2850323"/>
    <lineage>
        <taxon>Bacteria</taxon>
        <taxon>Bacillati</taxon>
        <taxon>Bacillota</taxon>
        <taxon>Clostridia</taxon>
        <taxon>Lachnospirales</taxon>
        <taxon>Lachnospiraceae</taxon>
        <taxon>Diplocloster</taxon>
    </lineage>
</organism>
<dbReference type="Pfam" id="PF00730">
    <property type="entry name" value="HhH-GPD"/>
    <property type="match status" value="1"/>
</dbReference>
<accession>A0A949K375</accession>
<gene>
    <name evidence="11" type="ORF">KTH89_04430</name>
</gene>
<evidence type="ECO:0000256" key="3">
    <source>
        <dbReference type="ARBA" id="ARBA00022763"/>
    </source>
</evidence>
<sequence>MITKTITDFDIRQTADSGQCFRLNERQDGSYALVAGGRYLEISQRGGEITFSCTGTEFETLWRSYFDLDTDYAGMKESVDPADDYMRTAISFGGGIRILRQELWETLVTFIISQQNNIPRIKKCVESLCAQFGERRENYRGEPYYTFPSPSVLGRLPDEALDSIHLGYRSKYILKTARMVEEGAVDLSAIQKLKYEEAKAELMKCYGVGVKVAECVCLFALHHIDAFPVDTHIRKVILTHYPSGFPLNRYRGFAGVLQQYAFYYDVHGAG</sequence>
<dbReference type="EC" id="4.2.99.18" evidence="2"/>
<dbReference type="PANTHER" id="PTHR10242">
    <property type="entry name" value="8-OXOGUANINE DNA GLYCOSYLASE"/>
    <property type="match status" value="1"/>
</dbReference>
<evidence type="ECO:0000259" key="10">
    <source>
        <dbReference type="SMART" id="SM00478"/>
    </source>
</evidence>
<dbReference type="InterPro" id="IPR023170">
    <property type="entry name" value="HhH_base_excis_C"/>
</dbReference>
<dbReference type="SUPFAM" id="SSF48150">
    <property type="entry name" value="DNA-glycosylase"/>
    <property type="match status" value="1"/>
</dbReference>
<dbReference type="Gene3D" id="1.10.1670.10">
    <property type="entry name" value="Helix-hairpin-Helix base-excision DNA repair enzymes (C-terminal)"/>
    <property type="match status" value="1"/>
</dbReference>
<dbReference type="EMBL" id="JAHQCW010000005">
    <property type="protein sequence ID" value="MBU9735771.1"/>
    <property type="molecule type" value="Genomic_DNA"/>
</dbReference>
<evidence type="ECO:0000256" key="5">
    <source>
        <dbReference type="ARBA" id="ARBA00023204"/>
    </source>
</evidence>
<evidence type="ECO:0000256" key="2">
    <source>
        <dbReference type="ARBA" id="ARBA00012720"/>
    </source>
</evidence>
<comment type="catalytic activity">
    <reaction evidence="9">
        <text>2'-deoxyribonucleotide-(2'-deoxyribose 5'-phosphate)-2'-deoxyribonucleotide-DNA = a 3'-end 2'-deoxyribonucleotide-(2,3-dehydro-2,3-deoxyribose 5'-phosphate)-DNA + a 5'-end 5'-phospho-2'-deoxyribonucleoside-DNA + H(+)</text>
        <dbReference type="Rhea" id="RHEA:66592"/>
        <dbReference type="Rhea" id="RHEA-COMP:13180"/>
        <dbReference type="Rhea" id="RHEA-COMP:16897"/>
        <dbReference type="Rhea" id="RHEA-COMP:17067"/>
        <dbReference type="ChEBI" id="CHEBI:15378"/>
        <dbReference type="ChEBI" id="CHEBI:136412"/>
        <dbReference type="ChEBI" id="CHEBI:157695"/>
        <dbReference type="ChEBI" id="CHEBI:167181"/>
        <dbReference type="EC" id="4.2.99.18"/>
    </reaction>
</comment>
<proteinExistence type="inferred from homology"/>
<evidence type="ECO:0000256" key="8">
    <source>
        <dbReference type="ARBA" id="ARBA00023295"/>
    </source>
</evidence>
<dbReference type="GO" id="GO:0008534">
    <property type="term" value="F:oxidized purine nucleobase lesion DNA N-glycosylase activity"/>
    <property type="evidence" value="ECO:0007669"/>
    <property type="project" value="InterPro"/>
</dbReference>
<dbReference type="Gene3D" id="3.30.310.260">
    <property type="match status" value="1"/>
</dbReference>
<dbReference type="InterPro" id="IPR052054">
    <property type="entry name" value="Oxidative_DNA_repair_enzyme"/>
</dbReference>
<keyword evidence="5" id="KW-0234">DNA repair</keyword>
<keyword evidence="7" id="KW-0511">Multifunctional enzyme</keyword>